<dbReference type="Proteomes" id="UP000681594">
    <property type="component" value="Unassembled WGS sequence"/>
</dbReference>
<evidence type="ECO:0000313" key="3">
    <source>
        <dbReference type="EMBL" id="MBP0447649.1"/>
    </source>
</evidence>
<keyword evidence="1" id="KW-1133">Transmembrane helix</keyword>
<comment type="caution">
    <text evidence="3">The sequence shown here is derived from an EMBL/GenBank/DDBJ whole genome shotgun (WGS) entry which is preliminary data.</text>
</comment>
<organism evidence="3 4">
    <name type="scientific">Pararoseomonas baculiformis</name>
    <dbReference type="NCBI Taxonomy" id="2820812"/>
    <lineage>
        <taxon>Bacteria</taxon>
        <taxon>Pseudomonadati</taxon>
        <taxon>Pseudomonadota</taxon>
        <taxon>Alphaproteobacteria</taxon>
        <taxon>Acetobacterales</taxon>
        <taxon>Acetobacteraceae</taxon>
        <taxon>Pararoseomonas</taxon>
    </lineage>
</organism>
<protein>
    <submittedName>
        <fullName evidence="3">Uncharacterized protein</fullName>
    </submittedName>
</protein>
<gene>
    <name evidence="3" type="ORF">J8J14_23095</name>
</gene>
<evidence type="ECO:0000256" key="2">
    <source>
        <dbReference type="SAM" id="SignalP"/>
    </source>
</evidence>
<keyword evidence="1" id="KW-0472">Membrane</keyword>
<dbReference type="RefSeq" id="WP_209381915.1">
    <property type="nucleotide sequence ID" value="NZ_JAGIZB010000047.1"/>
</dbReference>
<keyword evidence="2" id="KW-0732">Signal</keyword>
<feature type="transmembrane region" description="Helical" evidence="1">
    <location>
        <begin position="38"/>
        <end position="61"/>
    </location>
</feature>
<keyword evidence="1" id="KW-0812">Transmembrane</keyword>
<accession>A0ABS4AL95</accession>
<evidence type="ECO:0000313" key="4">
    <source>
        <dbReference type="Proteomes" id="UP000681594"/>
    </source>
</evidence>
<feature type="signal peptide" evidence="2">
    <location>
        <begin position="1"/>
        <end position="17"/>
    </location>
</feature>
<evidence type="ECO:0000256" key="1">
    <source>
        <dbReference type="SAM" id="Phobius"/>
    </source>
</evidence>
<reference evidence="3 4" key="1">
    <citation type="submission" date="2021-03" db="EMBL/GenBank/DDBJ databases">
        <authorList>
            <person name="So Y."/>
        </authorList>
    </citation>
    <scope>NUCLEOTIDE SEQUENCE [LARGE SCALE GENOMIC DNA]</scope>
    <source>
        <strain evidence="3 4">SSH11</strain>
    </source>
</reference>
<sequence>MALAQLSFLLSPLLILAATSLTTDENFTRASLQAWADVLGGLTVLATALLAVPLALVHLTAGRGLKRLNLLAAVLLLTSVVERRFAGIALISQ</sequence>
<name>A0ABS4AL95_9PROT</name>
<dbReference type="EMBL" id="JAGIZB010000047">
    <property type="protein sequence ID" value="MBP0447649.1"/>
    <property type="molecule type" value="Genomic_DNA"/>
</dbReference>
<keyword evidence="4" id="KW-1185">Reference proteome</keyword>
<feature type="chain" id="PRO_5047487193" evidence="2">
    <location>
        <begin position="18"/>
        <end position="93"/>
    </location>
</feature>
<proteinExistence type="predicted"/>